<gene>
    <name evidence="1" type="ORF">ACOLOM_LOCUS4296</name>
</gene>
<keyword evidence="2" id="KW-1185">Reference proteome</keyword>
<dbReference type="Proteomes" id="UP000789525">
    <property type="component" value="Unassembled WGS sequence"/>
</dbReference>
<name>A0ACA9LLY7_9GLOM</name>
<accession>A0ACA9LLY7</accession>
<evidence type="ECO:0000313" key="1">
    <source>
        <dbReference type="EMBL" id="CAG8536625.1"/>
    </source>
</evidence>
<evidence type="ECO:0000313" key="2">
    <source>
        <dbReference type="Proteomes" id="UP000789525"/>
    </source>
</evidence>
<sequence length="1067" mass="121831">MQESTSHQIFSISLILSNIFFHIPLEHDVLPFARVNRWWNRVATERLWYKFRGLKNDKRTQSFAKFLRVLKLAKEGKCIHNYGKYVRILELDRLKLDHQTILETLDCCPIIEEFCIGERVLNKDQVYDFAERLMYLKHFRLSDSVEINDGRAIGALAEYCPHLEILELKKDIVCAGEVLLWIVEKCRRIRRIEIFEKNYEDEIMIPIFLLIPNITSLTLHQCISLSEEFLLNIFKLCPKLVTLKVTNMAEITTAFVLATAEHYKNCPRITVQKVDRVLDSCVEASEQDLRAWLYDCDPGRIIDYCTHRKERLKEMTLMEIELNKMSFGVICEGLELVKLELKSITGLQKSDVLESLPKLRNLQTFFVRFSHIGVETFMDEDVDKLFNDTEFRRAEDVENEDEEMEDVDEVMDGINPKGKRNKSLTLDPSAVSRFVPSASNTFRYSSEPGKTEICVVGMKCGETINFQGCVLASTVYGDAIVMGYRLSSGTTSIKDCSEYEQIKNNDLIFYPLFSPKTHASISIESAKKGNNEIQRISHSGINTPPEVTKIVYSLLNELILVEEEFDTILAFRGMSWCGVKGVESLAQPFFKGIFSVERINGKQDLLDITGFHPILDVTPDVTVLDTPDSWKSAANQLAVATTEYSIPPVTIVCGHQNVGKSTFSRYLINNLFNNCPKVAYIESDIGQSEFTPSGLLSLNILDSPIFGPPFTHIQQPYRSYFLGNNTPRDDPDYYLNCLRELIVAYRRDIACGPEFGMHADDETLHIPLVINTHGWGMGFDLLIHLLGLIKPTHIIQMYSPTSTHKNIRPLPDHVTSPPNEDPPRVIFVEIVDSKKTPMRYNSSDHRNLTLLSYFYMDAALGQKRDDVKWWKFDKPLIYQVPWCLDWTKGLSKGIFLLSGDVPWSQLLYALNGSLVAMIGDVPEYNDDNQERSEENTFSKEILLGRKDSMIQPPLYFPCPDYPPPPPPEHSCIGLAIIRSIDPTTHTFHILTPLPYDQLRKVNAMVKGKLELPIWFMLDHAKSHSTGVCGIPWKRIPYMSFEAGSGVGNESLRIRKKGMMKDSVKNKG</sequence>
<proteinExistence type="predicted"/>
<protein>
    <submittedName>
        <fullName evidence="1">4001_t:CDS:1</fullName>
    </submittedName>
</protein>
<organism evidence="1 2">
    <name type="scientific">Acaulospora colombiana</name>
    <dbReference type="NCBI Taxonomy" id="27376"/>
    <lineage>
        <taxon>Eukaryota</taxon>
        <taxon>Fungi</taxon>
        <taxon>Fungi incertae sedis</taxon>
        <taxon>Mucoromycota</taxon>
        <taxon>Glomeromycotina</taxon>
        <taxon>Glomeromycetes</taxon>
        <taxon>Diversisporales</taxon>
        <taxon>Acaulosporaceae</taxon>
        <taxon>Acaulospora</taxon>
    </lineage>
</organism>
<reference evidence="1" key="1">
    <citation type="submission" date="2021-06" db="EMBL/GenBank/DDBJ databases">
        <authorList>
            <person name="Kallberg Y."/>
            <person name="Tangrot J."/>
            <person name="Rosling A."/>
        </authorList>
    </citation>
    <scope>NUCLEOTIDE SEQUENCE</scope>
    <source>
        <strain evidence="1">CL356</strain>
    </source>
</reference>
<dbReference type="EMBL" id="CAJVPT010007012">
    <property type="protein sequence ID" value="CAG8536625.1"/>
    <property type="molecule type" value="Genomic_DNA"/>
</dbReference>
<comment type="caution">
    <text evidence="1">The sequence shown here is derived from an EMBL/GenBank/DDBJ whole genome shotgun (WGS) entry which is preliminary data.</text>
</comment>